<evidence type="ECO:0000313" key="3">
    <source>
        <dbReference type="Proteomes" id="UP000598174"/>
    </source>
</evidence>
<dbReference type="EMBL" id="BOMM01000038">
    <property type="protein sequence ID" value="GIE12350.1"/>
    <property type="molecule type" value="Genomic_DNA"/>
</dbReference>
<evidence type="ECO:0000256" key="1">
    <source>
        <dbReference type="SAM" id="Phobius"/>
    </source>
</evidence>
<accession>A0A919J1M4</accession>
<organism evidence="2 3">
    <name type="scientific">Paractinoplanes ferrugineus</name>
    <dbReference type="NCBI Taxonomy" id="113564"/>
    <lineage>
        <taxon>Bacteria</taxon>
        <taxon>Bacillati</taxon>
        <taxon>Actinomycetota</taxon>
        <taxon>Actinomycetes</taxon>
        <taxon>Micromonosporales</taxon>
        <taxon>Micromonosporaceae</taxon>
        <taxon>Paractinoplanes</taxon>
    </lineage>
</organism>
<keyword evidence="1" id="KW-1133">Transmembrane helix</keyword>
<sequence>MRATRDRATDRAVTAGSFRTAGRRCTGGTAPACSGGTPGAAGIVHAIGAERPPAGCRAGGTHWSAAGCRAGGAYRSAAGCGAGGVGYSAAAGTVPRAAGDWEVLLFIAATRAGAAAATRKIWLSMPSGALVVVRGAVPAGAFARVARAFARVTGALTRVARALSRVAGTFRRVAVAPGWIARAAGRIVGAAGWIVGAAGWIVGAAGWIGVAAESAAGRWSRR</sequence>
<evidence type="ECO:0000313" key="2">
    <source>
        <dbReference type="EMBL" id="GIE12350.1"/>
    </source>
</evidence>
<feature type="transmembrane region" description="Helical" evidence="1">
    <location>
        <begin position="190"/>
        <end position="212"/>
    </location>
</feature>
<dbReference type="AlphaFoldDB" id="A0A919J1M4"/>
<proteinExistence type="predicted"/>
<keyword evidence="3" id="KW-1185">Reference proteome</keyword>
<protein>
    <submittedName>
        <fullName evidence="2">Uncharacterized protein</fullName>
    </submittedName>
</protein>
<reference evidence="2" key="1">
    <citation type="submission" date="2021-01" db="EMBL/GenBank/DDBJ databases">
        <title>Whole genome shotgun sequence of Actinoplanes ferrugineus NBRC 15555.</title>
        <authorList>
            <person name="Komaki H."/>
            <person name="Tamura T."/>
        </authorList>
    </citation>
    <scope>NUCLEOTIDE SEQUENCE</scope>
    <source>
        <strain evidence="2">NBRC 15555</strain>
    </source>
</reference>
<gene>
    <name evidence="2" type="ORF">Afe05nite_41900</name>
</gene>
<keyword evidence="1" id="KW-0472">Membrane</keyword>
<dbReference type="Proteomes" id="UP000598174">
    <property type="component" value="Unassembled WGS sequence"/>
</dbReference>
<keyword evidence="1" id="KW-0812">Transmembrane</keyword>
<comment type="caution">
    <text evidence="2">The sequence shown here is derived from an EMBL/GenBank/DDBJ whole genome shotgun (WGS) entry which is preliminary data.</text>
</comment>
<name>A0A919J1M4_9ACTN</name>